<comment type="similarity">
    <text evidence="6 9">Belongs to the WD repeat PRL1/PRL2 family.</text>
</comment>
<dbReference type="InterPro" id="IPR001680">
    <property type="entry name" value="WD40_rpt"/>
</dbReference>
<dbReference type="PROSITE" id="PS50082">
    <property type="entry name" value="WD_REPEATS_2"/>
    <property type="match status" value="4"/>
</dbReference>
<proteinExistence type="inferred from homology"/>
<evidence type="ECO:0000256" key="4">
    <source>
        <dbReference type="ARBA" id="ARBA00022737"/>
    </source>
</evidence>
<evidence type="ECO:0000256" key="6">
    <source>
        <dbReference type="ARBA" id="ARBA00025726"/>
    </source>
</evidence>
<dbReference type="PANTHER" id="PTHR19923:SF0">
    <property type="entry name" value="PLEIOTROPIC REGULATOR 1"/>
    <property type="match status" value="1"/>
</dbReference>
<keyword evidence="5 9" id="KW-0508">mRNA splicing</keyword>
<dbReference type="OrthoDB" id="10256122at2759"/>
<evidence type="ECO:0000256" key="1">
    <source>
        <dbReference type="ARBA" id="ARBA00022574"/>
    </source>
</evidence>
<reference evidence="12" key="1">
    <citation type="submission" date="2016-03" db="EMBL/GenBank/DDBJ databases">
        <authorList>
            <person name="Devillers H."/>
        </authorList>
    </citation>
    <scope>NUCLEOTIDE SEQUENCE [LARGE SCALE GENOMIC DNA]</scope>
</reference>
<dbReference type="Proteomes" id="UP000190274">
    <property type="component" value="Chromosome C"/>
</dbReference>
<dbReference type="PRINTS" id="PR00320">
    <property type="entry name" value="GPROTEINBRPT"/>
</dbReference>
<dbReference type="AlphaFoldDB" id="A0A1G4J034"/>
<dbReference type="FunFam" id="2.130.10.10:FF:000012">
    <property type="entry name" value="Putative pleiotropic regulator 1"/>
    <property type="match status" value="1"/>
</dbReference>
<dbReference type="PANTHER" id="PTHR19923">
    <property type="entry name" value="WD40 REPEAT PROTEINPRL1/PRL2-RELATED"/>
    <property type="match status" value="1"/>
</dbReference>
<dbReference type="GO" id="GO:0000398">
    <property type="term" value="P:mRNA splicing, via spliceosome"/>
    <property type="evidence" value="ECO:0007669"/>
    <property type="project" value="UniProtKB-UniRule"/>
</dbReference>
<dbReference type="PROSITE" id="PS00678">
    <property type="entry name" value="WD_REPEATS_1"/>
    <property type="match status" value="2"/>
</dbReference>
<keyword evidence="9" id="KW-0539">Nucleus</keyword>
<protein>
    <recommendedName>
        <fullName evidence="7 9">Pre-mRNA-splicing factor PRP46</fullName>
    </recommendedName>
    <alternativeName>
        <fullName evidence="9">Pre-mRNA-processing protein 46</fullName>
    </alternativeName>
</protein>
<dbReference type="GO" id="GO:0000974">
    <property type="term" value="C:Prp19 complex"/>
    <property type="evidence" value="ECO:0007669"/>
    <property type="project" value="EnsemblFungi"/>
</dbReference>
<dbReference type="SMART" id="SM00320">
    <property type="entry name" value="WD40"/>
    <property type="match status" value="7"/>
</dbReference>
<dbReference type="EMBL" id="LT598459">
    <property type="protein sequence ID" value="SCU82638.1"/>
    <property type="molecule type" value="Genomic_DNA"/>
</dbReference>
<keyword evidence="3 9" id="KW-0747">Spliceosome</keyword>
<dbReference type="PROSITE" id="PS50294">
    <property type="entry name" value="WD_REPEATS_REGION"/>
    <property type="match status" value="4"/>
</dbReference>
<dbReference type="CDD" id="cd00200">
    <property type="entry name" value="WD40"/>
    <property type="match status" value="1"/>
</dbReference>
<feature type="region of interest" description="Disordered" evidence="10">
    <location>
        <begin position="415"/>
        <end position="436"/>
    </location>
</feature>
<keyword evidence="2 9" id="KW-0507">mRNA processing</keyword>
<organism evidence="11 12">
    <name type="scientific">Lachancea dasiensis</name>
    <dbReference type="NCBI Taxonomy" id="1072105"/>
    <lineage>
        <taxon>Eukaryota</taxon>
        <taxon>Fungi</taxon>
        <taxon>Dikarya</taxon>
        <taxon>Ascomycota</taxon>
        <taxon>Saccharomycotina</taxon>
        <taxon>Saccharomycetes</taxon>
        <taxon>Saccharomycetales</taxon>
        <taxon>Saccharomycetaceae</taxon>
        <taxon>Lachancea</taxon>
    </lineage>
</organism>
<comment type="subunit">
    <text evidence="9">Associated with the spliceosome.</text>
</comment>
<feature type="repeat" description="WD" evidence="8">
    <location>
        <begin position="205"/>
        <end position="246"/>
    </location>
</feature>
<dbReference type="Gene3D" id="2.130.10.10">
    <property type="entry name" value="YVTN repeat-like/Quinoprotein amine dehydrogenase"/>
    <property type="match status" value="1"/>
</dbReference>
<sequence>MSQVSIDLDDARRAYVNSLWEKRFKNLTVVPRNIEEQINEKKTVIQRHQELQASVTHTGAAQQNALVKFNAEETNNFASSGAVDRWYGKQDLAHSVVERHQQRLALQPAWHAPWKLMRVISGHNGWVRCVCVDPVDNEWFVTGSNDSTIKIWDLATGRLKLTLMGHVMTVRSLAISTRNPYMFSASEDKMVKCWDLEKNAAIKDFHGHFSGVNSVDVHPTLDIIASAGRDSVVRLWDIRTRQPVMTLAGHKGSINQVKCFPVDPQIVSCSVDATLRMWDIRAGKSSKILTHHSKNVRSLAAHPAEFSLASASTGDVRSWRCQDGQLLTNFHSEDLGIINCLSVNQDGVLFAGTDDGRLAFFDYKTGHNYQQLPTTTITGSLESERGILSGSFDQTGLRLITGESDKSIKIWKQVDNSSPEQHPGLPWDPQIGSQRF</sequence>
<evidence type="ECO:0000256" key="2">
    <source>
        <dbReference type="ARBA" id="ARBA00022664"/>
    </source>
</evidence>
<dbReference type="GO" id="GO:0071013">
    <property type="term" value="C:catalytic step 2 spliceosome"/>
    <property type="evidence" value="ECO:0007669"/>
    <property type="project" value="TreeGrafter"/>
</dbReference>
<dbReference type="InterPro" id="IPR020472">
    <property type="entry name" value="WD40_PAC1"/>
</dbReference>
<evidence type="ECO:0000256" key="9">
    <source>
        <dbReference type="RuleBase" id="RU369036"/>
    </source>
</evidence>
<evidence type="ECO:0000256" key="5">
    <source>
        <dbReference type="ARBA" id="ARBA00023187"/>
    </source>
</evidence>
<evidence type="ECO:0000256" key="7">
    <source>
        <dbReference type="ARBA" id="ARBA00026147"/>
    </source>
</evidence>
<keyword evidence="12" id="KW-1185">Reference proteome</keyword>
<feature type="repeat" description="WD" evidence="8">
    <location>
        <begin position="120"/>
        <end position="162"/>
    </location>
</feature>
<comment type="subcellular location">
    <subcellularLocation>
        <location evidence="9">Nucleus</location>
    </subcellularLocation>
</comment>
<feature type="repeat" description="WD" evidence="8">
    <location>
        <begin position="163"/>
        <end position="204"/>
    </location>
</feature>
<dbReference type="GO" id="GO:0071011">
    <property type="term" value="C:precatalytic spliceosome"/>
    <property type="evidence" value="ECO:0007669"/>
    <property type="project" value="TreeGrafter"/>
</dbReference>
<evidence type="ECO:0000256" key="10">
    <source>
        <dbReference type="SAM" id="MobiDB-lite"/>
    </source>
</evidence>
<keyword evidence="4 9" id="KW-0677">Repeat</keyword>
<evidence type="ECO:0000313" key="12">
    <source>
        <dbReference type="Proteomes" id="UP000190274"/>
    </source>
</evidence>
<dbReference type="InterPro" id="IPR036322">
    <property type="entry name" value="WD40_repeat_dom_sf"/>
</dbReference>
<accession>A0A1G4J034</accession>
<dbReference type="InterPro" id="IPR019775">
    <property type="entry name" value="WD40_repeat_CS"/>
</dbReference>
<dbReference type="InterPro" id="IPR045241">
    <property type="entry name" value="Prp46/PLRG1-like"/>
</dbReference>
<dbReference type="Pfam" id="PF00400">
    <property type="entry name" value="WD40"/>
    <property type="match status" value="6"/>
</dbReference>
<dbReference type="SUPFAM" id="SSF50978">
    <property type="entry name" value="WD40 repeat-like"/>
    <property type="match status" value="1"/>
</dbReference>
<gene>
    <name evidence="11" type="ORF">LADA_0C06964G</name>
</gene>
<evidence type="ECO:0000256" key="8">
    <source>
        <dbReference type="PROSITE-ProRule" id="PRU00221"/>
    </source>
</evidence>
<comment type="function">
    <text evidence="9">Involved in pre-mRNA splicing and required for cell cycle progression at G2/M.</text>
</comment>
<dbReference type="InterPro" id="IPR015943">
    <property type="entry name" value="WD40/YVTN_repeat-like_dom_sf"/>
</dbReference>
<keyword evidence="1 8" id="KW-0853">WD repeat</keyword>
<name>A0A1G4J034_9SACH</name>
<evidence type="ECO:0000256" key="3">
    <source>
        <dbReference type="ARBA" id="ARBA00022728"/>
    </source>
</evidence>
<dbReference type="STRING" id="1266660.A0A1G4J034"/>
<evidence type="ECO:0000313" key="11">
    <source>
        <dbReference type="EMBL" id="SCU82638.1"/>
    </source>
</evidence>
<feature type="repeat" description="WD" evidence="8">
    <location>
        <begin position="247"/>
        <end position="288"/>
    </location>
</feature>